<evidence type="ECO:0000313" key="7">
    <source>
        <dbReference type="EMBL" id="OGM15936.1"/>
    </source>
</evidence>
<dbReference type="STRING" id="1802485.A2V97_04180"/>
<dbReference type="PRINTS" id="PR00973">
    <property type="entry name" value="RIBOSOMALS17"/>
</dbReference>
<dbReference type="SUPFAM" id="SSF50249">
    <property type="entry name" value="Nucleic acid-binding proteins"/>
    <property type="match status" value="1"/>
</dbReference>
<evidence type="ECO:0000313" key="8">
    <source>
        <dbReference type="Proteomes" id="UP000177382"/>
    </source>
</evidence>
<dbReference type="HAMAP" id="MF_01345_B">
    <property type="entry name" value="Ribosomal_uS17_B"/>
    <property type="match status" value="1"/>
</dbReference>
<organism evidence="7 8">
    <name type="scientific">Candidatus Woesebacteria bacterium RBG_16_42_24</name>
    <dbReference type="NCBI Taxonomy" id="1802485"/>
    <lineage>
        <taxon>Bacteria</taxon>
        <taxon>Candidatus Woeseibacteriota</taxon>
    </lineage>
</organism>
<evidence type="ECO:0000256" key="1">
    <source>
        <dbReference type="ARBA" id="ARBA00010254"/>
    </source>
</evidence>
<evidence type="ECO:0000256" key="4">
    <source>
        <dbReference type="ARBA" id="ARBA00022980"/>
    </source>
</evidence>
<keyword evidence="4 6" id="KW-0689">Ribosomal protein</keyword>
<sequence length="86" mass="9978">MKIFKGKVIATNMAKTATVLVERIVIHPIYGKRFKRARKYLVHDELGAQKGNAVKFVASKPYSRLKKWKILEILDKKVERKEAPKK</sequence>
<dbReference type="GO" id="GO:0003735">
    <property type="term" value="F:structural constituent of ribosome"/>
    <property type="evidence" value="ECO:0007669"/>
    <property type="project" value="InterPro"/>
</dbReference>
<dbReference type="PANTHER" id="PTHR10744:SF1">
    <property type="entry name" value="SMALL RIBOSOMAL SUBUNIT PROTEIN US17M"/>
    <property type="match status" value="1"/>
</dbReference>
<evidence type="ECO:0000256" key="2">
    <source>
        <dbReference type="ARBA" id="ARBA00022730"/>
    </source>
</evidence>
<dbReference type="Pfam" id="PF00366">
    <property type="entry name" value="Ribosomal_S17"/>
    <property type="match status" value="1"/>
</dbReference>
<protein>
    <recommendedName>
        <fullName evidence="6">Small ribosomal subunit protein uS17</fullName>
    </recommendedName>
</protein>
<dbReference type="EMBL" id="MGFX01000001">
    <property type="protein sequence ID" value="OGM15936.1"/>
    <property type="molecule type" value="Genomic_DNA"/>
</dbReference>
<keyword evidence="3 6" id="KW-0694">RNA-binding</keyword>
<comment type="similarity">
    <text evidence="1 6">Belongs to the universal ribosomal protein uS17 family.</text>
</comment>
<dbReference type="InterPro" id="IPR019984">
    <property type="entry name" value="Ribosomal_uS17_bact/chlr"/>
</dbReference>
<dbReference type="GO" id="GO:0006412">
    <property type="term" value="P:translation"/>
    <property type="evidence" value="ECO:0007669"/>
    <property type="project" value="UniProtKB-UniRule"/>
</dbReference>
<evidence type="ECO:0000256" key="3">
    <source>
        <dbReference type="ARBA" id="ARBA00022884"/>
    </source>
</evidence>
<dbReference type="GO" id="GO:0019843">
    <property type="term" value="F:rRNA binding"/>
    <property type="evidence" value="ECO:0007669"/>
    <property type="project" value="UniProtKB-UniRule"/>
</dbReference>
<dbReference type="Proteomes" id="UP000177382">
    <property type="component" value="Unassembled WGS sequence"/>
</dbReference>
<reference evidence="7 8" key="1">
    <citation type="journal article" date="2016" name="Nat. Commun.">
        <title>Thousands of microbial genomes shed light on interconnected biogeochemical processes in an aquifer system.</title>
        <authorList>
            <person name="Anantharaman K."/>
            <person name="Brown C.T."/>
            <person name="Hug L.A."/>
            <person name="Sharon I."/>
            <person name="Castelle C.J."/>
            <person name="Probst A.J."/>
            <person name="Thomas B.C."/>
            <person name="Singh A."/>
            <person name="Wilkins M.J."/>
            <person name="Karaoz U."/>
            <person name="Brodie E.L."/>
            <person name="Williams K.H."/>
            <person name="Hubbard S.S."/>
            <person name="Banfield J.F."/>
        </authorList>
    </citation>
    <scope>NUCLEOTIDE SEQUENCE [LARGE SCALE GENOMIC DNA]</scope>
</reference>
<comment type="subunit">
    <text evidence="6">Part of the 30S ribosomal subunit.</text>
</comment>
<comment type="caution">
    <text evidence="7">The sequence shown here is derived from an EMBL/GenBank/DDBJ whole genome shotgun (WGS) entry which is preliminary data.</text>
</comment>
<dbReference type="Gene3D" id="2.40.50.140">
    <property type="entry name" value="Nucleic acid-binding proteins"/>
    <property type="match status" value="1"/>
</dbReference>
<evidence type="ECO:0000256" key="6">
    <source>
        <dbReference type="HAMAP-Rule" id="MF_01345"/>
    </source>
</evidence>
<gene>
    <name evidence="6" type="primary">rpsQ</name>
    <name evidence="7" type="ORF">A2V97_04180</name>
</gene>
<dbReference type="CDD" id="cd00364">
    <property type="entry name" value="Ribosomal_uS17"/>
    <property type="match status" value="1"/>
</dbReference>
<dbReference type="GO" id="GO:0022627">
    <property type="term" value="C:cytosolic small ribosomal subunit"/>
    <property type="evidence" value="ECO:0007669"/>
    <property type="project" value="TreeGrafter"/>
</dbReference>
<dbReference type="InterPro" id="IPR000266">
    <property type="entry name" value="Ribosomal_uS17"/>
</dbReference>
<accession>A0A1F7XLR6</accession>
<keyword evidence="5 6" id="KW-0687">Ribonucleoprotein</keyword>
<dbReference type="AlphaFoldDB" id="A0A1F7XLR6"/>
<dbReference type="PANTHER" id="PTHR10744">
    <property type="entry name" value="40S RIBOSOMAL PROTEIN S11 FAMILY MEMBER"/>
    <property type="match status" value="1"/>
</dbReference>
<keyword evidence="2 6" id="KW-0699">rRNA-binding</keyword>
<name>A0A1F7XLR6_9BACT</name>
<dbReference type="InterPro" id="IPR012340">
    <property type="entry name" value="NA-bd_OB-fold"/>
</dbReference>
<proteinExistence type="inferred from homology"/>
<comment type="function">
    <text evidence="6">One of the primary rRNA binding proteins, it binds specifically to the 5'-end of 16S ribosomal RNA.</text>
</comment>
<evidence type="ECO:0000256" key="5">
    <source>
        <dbReference type="ARBA" id="ARBA00023274"/>
    </source>
</evidence>